<dbReference type="OrthoDB" id="9801336at2"/>
<feature type="compositionally biased region" description="Acidic residues" evidence="1">
    <location>
        <begin position="59"/>
        <end position="70"/>
    </location>
</feature>
<proteinExistence type="predicted"/>
<accession>A6GJT9</accession>
<dbReference type="eggNOG" id="ENOG502ZCJ0">
    <property type="taxonomic scope" value="Bacteria"/>
</dbReference>
<protein>
    <submittedName>
        <fullName evidence="2">Uncharacterized protein</fullName>
    </submittedName>
</protein>
<evidence type="ECO:0000313" key="3">
    <source>
        <dbReference type="Proteomes" id="UP000005801"/>
    </source>
</evidence>
<dbReference type="EMBL" id="ABCS01000167">
    <property type="protein sequence ID" value="EDM73871.1"/>
    <property type="molecule type" value="Genomic_DNA"/>
</dbReference>
<dbReference type="RefSeq" id="WP_006976975.1">
    <property type="nucleotide sequence ID" value="NZ_ABCS01000167.1"/>
</dbReference>
<evidence type="ECO:0000313" key="2">
    <source>
        <dbReference type="EMBL" id="EDM73871.1"/>
    </source>
</evidence>
<keyword evidence="3" id="KW-1185">Reference proteome</keyword>
<organism evidence="2 3">
    <name type="scientific">Plesiocystis pacifica SIR-1</name>
    <dbReference type="NCBI Taxonomy" id="391625"/>
    <lineage>
        <taxon>Bacteria</taxon>
        <taxon>Pseudomonadati</taxon>
        <taxon>Myxococcota</taxon>
        <taxon>Polyangia</taxon>
        <taxon>Nannocystales</taxon>
        <taxon>Nannocystaceae</taxon>
        <taxon>Plesiocystis</taxon>
    </lineage>
</organism>
<gene>
    <name evidence="2" type="ORF">PPSIR1_37424</name>
</gene>
<reference evidence="2 3" key="1">
    <citation type="submission" date="2007-06" db="EMBL/GenBank/DDBJ databases">
        <authorList>
            <person name="Shimkets L."/>
            <person name="Ferriera S."/>
            <person name="Johnson J."/>
            <person name="Kravitz S."/>
            <person name="Beeson K."/>
            <person name="Sutton G."/>
            <person name="Rogers Y.-H."/>
            <person name="Friedman R."/>
            <person name="Frazier M."/>
            <person name="Venter J.C."/>
        </authorList>
    </citation>
    <scope>NUCLEOTIDE SEQUENCE [LARGE SCALE GENOMIC DNA]</scope>
    <source>
        <strain evidence="2 3">SIR-1</strain>
    </source>
</reference>
<dbReference type="Proteomes" id="UP000005801">
    <property type="component" value="Unassembled WGS sequence"/>
</dbReference>
<dbReference type="STRING" id="391625.PPSIR1_37424"/>
<name>A6GJT9_9BACT</name>
<comment type="caution">
    <text evidence="2">The sequence shown here is derived from an EMBL/GenBank/DDBJ whole genome shotgun (WGS) entry which is preliminary data.</text>
</comment>
<evidence type="ECO:0000256" key="1">
    <source>
        <dbReference type="SAM" id="MobiDB-lite"/>
    </source>
</evidence>
<sequence length="658" mass="70160">MTPADSLLSLFLILGQPPADSPADSVEQGAPDASSPSDSGASSVSDAPADGDAPAAEDPAGDPDSDEEADAAMMDAFFGGGGGEDDGGGEAAAPGEQGEGPEEVVEGGESTETIVGGTDIAPAEDLDMSDIFGSEEDLSEIPDIEEVAPTAGPATGSGLFGGKLDFRARIVSSVYVDIDNLYQGSRWNPEQPTLADSVAPPSAFKVGNAIPRGTVSRNENRLEFSFSYEPNEHIRIVGDVEPVFLGVSQVSGLDDLASRQLLTPFHVESDAAYVGIYDALPNLDIKIGRQIVVWGTADKFNPTNNINPDDLEDRPIFTEPIANQMVVVDFSPLQDKLWFQGVYVPLFYPALLPPSASQALGDPQTPVYFAEQSDRDKLTFLQGFITANAQFNPRVSTQVEQPPVNIMNGQAAFKIGSRLGPVDFSASYYYGFHDIPIPLETQSESLAPLTDDPVDGYWFASDVTLVYPRMHVAGLDFAAQVPFLDDLGLWAEGALIFPVQDYDFHVEMPVPLDITPDDGVANPVTEFTGAIVKKQPFVKATVGTDYTIGKHVYVQAQYLRGMIDDFGAGNIGNYILAGSDLIFFGRHLIFRVFAITELPSQRGVDPSTVIAPNIIMVPPWGYVTLELGGFAAIGKNTTKFGQTATGSSIAFFKVAGAF</sequence>
<feature type="region of interest" description="Disordered" evidence="1">
    <location>
        <begin position="15"/>
        <end position="125"/>
    </location>
</feature>
<feature type="compositionally biased region" description="Low complexity" evidence="1">
    <location>
        <begin position="28"/>
        <end position="58"/>
    </location>
</feature>
<dbReference type="AlphaFoldDB" id="A6GJT9"/>